<dbReference type="SMART" id="SM00518">
    <property type="entry name" value="AP2Ec"/>
    <property type="match status" value="1"/>
</dbReference>
<dbReference type="GO" id="GO:0003677">
    <property type="term" value="F:DNA binding"/>
    <property type="evidence" value="ECO:0007669"/>
    <property type="project" value="InterPro"/>
</dbReference>
<dbReference type="InterPro" id="IPR013022">
    <property type="entry name" value="Xyl_isomerase-like_TIM-brl"/>
</dbReference>
<dbReference type="EC" id="3.1.21.2" evidence="7"/>
<evidence type="ECO:0000256" key="6">
    <source>
        <dbReference type="ARBA" id="ARBA00023204"/>
    </source>
</evidence>
<dbReference type="GO" id="GO:0006284">
    <property type="term" value="P:base-excision repair"/>
    <property type="evidence" value="ECO:0007669"/>
    <property type="project" value="TreeGrafter"/>
</dbReference>
<keyword evidence="7" id="KW-0255">Endonuclease</keyword>
<evidence type="ECO:0000313" key="9">
    <source>
        <dbReference type="EMBL" id="TRY00065.1"/>
    </source>
</evidence>
<feature type="binding site" evidence="7">
    <location>
        <position position="148"/>
    </location>
    <ligand>
        <name>Zn(2+)</name>
        <dbReference type="ChEBI" id="CHEBI:29105"/>
        <label>1</label>
    </ligand>
</feature>
<dbReference type="GO" id="GO:0008081">
    <property type="term" value="F:phosphoric diester hydrolase activity"/>
    <property type="evidence" value="ECO:0007669"/>
    <property type="project" value="TreeGrafter"/>
</dbReference>
<keyword evidence="5 7" id="KW-0862">Zinc</keyword>
<name>A0A553IIM9_ACHLA</name>
<dbReference type="SMR" id="A0A553IIM9"/>
<dbReference type="NCBIfam" id="NF002196">
    <property type="entry name" value="PRK01060.1-1"/>
    <property type="match status" value="1"/>
</dbReference>
<dbReference type="AlphaFoldDB" id="A0A553IIM9"/>
<comment type="similarity">
    <text evidence="1 7">Belongs to the AP endonuclease 2 family.</text>
</comment>
<proteinExistence type="inferred from homology"/>
<dbReference type="PROSITE" id="PS00730">
    <property type="entry name" value="AP_NUCLEASE_F2_2"/>
    <property type="match status" value="1"/>
</dbReference>
<evidence type="ECO:0000256" key="5">
    <source>
        <dbReference type="ARBA" id="ARBA00022833"/>
    </source>
</evidence>
<gene>
    <name evidence="7" type="primary">nfo</name>
    <name evidence="9" type="ORF">FNV44_03205</name>
</gene>
<dbReference type="Proteomes" id="UP000315938">
    <property type="component" value="Unassembled WGS sequence"/>
</dbReference>
<feature type="domain" description="Xylose isomerase-like TIM barrel" evidence="8">
    <location>
        <begin position="22"/>
        <end position="281"/>
    </location>
</feature>
<feature type="binding site" evidence="7">
    <location>
        <position position="217"/>
    </location>
    <ligand>
        <name>Zn(2+)</name>
        <dbReference type="ChEBI" id="CHEBI:29105"/>
        <label>2</label>
    </ligand>
</feature>
<dbReference type="PROSITE" id="PS00729">
    <property type="entry name" value="AP_NUCLEASE_F2_1"/>
    <property type="match status" value="1"/>
</dbReference>
<keyword evidence="4 7" id="KW-0378">Hydrolase</keyword>
<dbReference type="PROSITE" id="PS51432">
    <property type="entry name" value="AP_NUCLEASE_F2_4"/>
    <property type="match status" value="1"/>
</dbReference>
<evidence type="ECO:0000259" key="8">
    <source>
        <dbReference type="Pfam" id="PF01261"/>
    </source>
</evidence>
<evidence type="ECO:0000256" key="3">
    <source>
        <dbReference type="ARBA" id="ARBA00022763"/>
    </source>
</evidence>
<keyword evidence="2 7" id="KW-0479">Metal-binding</keyword>
<evidence type="ECO:0000256" key="1">
    <source>
        <dbReference type="ARBA" id="ARBA00005340"/>
    </source>
</evidence>
<sequence length="294" mass="33121">MLILGSHVSLKGNDMFYGSVLEALEYNANTMMVYTGAPQNTIRKPIETMKIEEAHALMKEKGIDLNHVVVHAPYIINLCNPDPERRAFAVEFLTKEVIRVGQMGINQMVLHPGSAVGGNREEAVQWISEGLNQIIDNTKSYNVRIALETMAGKGNEIGKTFEEIKAIIDGVDDKSRVSVCFDTCHVHDAGYDVIHDLDKTLQLFDDIVGLNYISVVHVNDSKNELGASKDRHENIGFGYIGYDALLKVIYHEAFKEIPKILETPYVNDKPPYKLEIQMIKDRVFDNELKTKLEK</sequence>
<dbReference type="PANTHER" id="PTHR21445:SF0">
    <property type="entry name" value="APURINIC-APYRIMIDINIC ENDONUCLEASE"/>
    <property type="match status" value="1"/>
</dbReference>
<organism evidence="9 10">
    <name type="scientific">Acholeplasma laidlawii</name>
    <dbReference type="NCBI Taxonomy" id="2148"/>
    <lineage>
        <taxon>Bacteria</taxon>
        <taxon>Bacillati</taxon>
        <taxon>Mycoplasmatota</taxon>
        <taxon>Mollicutes</taxon>
        <taxon>Acholeplasmatales</taxon>
        <taxon>Acholeplasmataceae</taxon>
        <taxon>Acholeplasma</taxon>
    </lineage>
</organism>
<feature type="binding site" evidence="7">
    <location>
        <position position="185"/>
    </location>
    <ligand>
        <name>Zn(2+)</name>
        <dbReference type="ChEBI" id="CHEBI:29105"/>
        <label>3</label>
    </ligand>
</feature>
<dbReference type="InterPro" id="IPR001719">
    <property type="entry name" value="AP_endonuc_2"/>
</dbReference>
<accession>A0A553IIM9</accession>
<feature type="binding site" evidence="7">
    <location>
        <position position="232"/>
    </location>
    <ligand>
        <name>Zn(2+)</name>
        <dbReference type="ChEBI" id="CHEBI:29105"/>
        <label>3</label>
    </ligand>
</feature>
<keyword evidence="6 7" id="KW-0234">DNA repair</keyword>
<feature type="binding site" evidence="7">
    <location>
        <position position="262"/>
    </location>
    <ligand>
        <name>Zn(2+)</name>
        <dbReference type="ChEBI" id="CHEBI:29105"/>
        <label>2</label>
    </ligand>
</feature>
<comment type="catalytic activity">
    <reaction evidence="7">
        <text>Endonucleolytic cleavage to 5'-phosphooligonucleotide end-products.</text>
        <dbReference type="EC" id="3.1.21.2"/>
    </reaction>
</comment>
<dbReference type="Pfam" id="PF01261">
    <property type="entry name" value="AP_endonuc_2"/>
    <property type="match status" value="1"/>
</dbReference>
<dbReference type="GO" id="GO:0003906">
    <property type="term" value="F:DNA-(apurinic or apyrimidinic site) endonuclease activity"/>
    <property type="evidence" value="ECO:0007669"/>
    <property type="project" value="TreeGrafter"/>
</dbReference>
<keyword evidence="3 7" id="KW-0227">DNA damage</keyword>
<dbReference type="NCBIfam" id="TIGR00587">
    <property type="entry name" value="nfo"/>
    <property type="match status" value="1"/>
</dbReference>
<evidence type="ECO:0000256" key="4">
    <source>
        <dbReference type="ARBA" id="ARBA00022801"/>
    </source>
</evidence>
<feature type="binding site" evidence="7">
    <location>
        <position position="230"/>
    </location>
    <ligand>
        <name>Zn(2+)</name>
        <dbReference type="ChEBI" id="CHEBI:29105"/>
        <label>3</label>
    </ligand>
</feature>
<evidence type="ECO:0000256" key="7">
    <source>
        <dbReference type="HAMAP-Rule" id="MF_00152"/>
    </source>
</evidence>
<feature type="binding site" evidence="7">
    <location>
        <position position="71"/>
    </location>
    <ligand>
        <name>Zn(2+)</name>
        <dbReference type="ChEBI" id="CHEBI:29105"/>
        <label>1</label>
    </ligand>
</feature>
<evidence type="ECO:0000313" key="10">
    <source>
        <dbReference type="Proteomes" id="UP000315938"/>
    </source>
</evidence>
<protein>
    <recommendedName>
        <fullName evidence="7">Probable endonuclease 4</fullName>
        <ecNumber evidence="7">3.1.21.2</ecNumber>
    </recommendedName>
    <alternativeName>
        <fullName evidence="7">Endodeoxyribonuclease IV</fullName>
    </alternativeName>
    <alternativeName>
        <fullName evidence="7">Endonuclease IV</fullName>
    </alternativeName>
</protein>
<reference evidence="9 10" key="1">
    <citation type="submission" date="2019-07" db="EMBL/GenBank/DDBJ databases">
        <title>Genome sequence of Acholeplasma laidlawii strain with increased resistance to erythromycin.</title>
        <authorList>
            <person name="Medvedeva E.S."/>
            <person name="Baranova N.B."/>
            <person name="Siniagina M.N."/>
            <person name="Mouzykantov A."/>
            <person name="Chernova O.A."/>
            <person name="Chernov V.M."/>
        </authorList>
    </citation>
    <scope>NUCLEOTIDE SEQUENCE [LARGE SCALE GENOMIC DNA]</scope>
    <source>
        <strain evidence="9 10">PG8REry</strain>
    </source>
</reference>
<keyword evidence="7" id="KW-0540">Nuclease</keyword>
<dbReference type="InterPro" id="IPR018246">
    <property type="entry name" value="AP_endonuc_F2_Zn_BS"/>
</dbReference>
<feature type="binding site" evidence="7">
    <location>
        <position position="182"/>
    </location>
    <ligand>
        <name>Zn(2+)</name>
        <dbReference type="ChEBI" id="CHEBI:29105"/>
        <label>2</label>
    </ligand>
</feature>
<dbReference type="InterPro" id="IPR036237">
    <property type="entry name" value="Xyl_isomerase-like_sf"/>
</dbReference>
<dbReference type="GO" id="GO:0008270">
    <property type="term" value="F:zinc ion binding"/>
    <property type="evidence" value="ECO:0007669"/>
    <property type="project" value="UniProtKB-UniRule"/>
</dbReference>
<comment type="cofactor">
    <cofactor evidence="7">
        <name>Zn(2+)</name>
        <dbReference type="ChEBI" id="CHEBI:29105"/>
    </cofactor>
    <text evidence="7">Binds 3 Zn(2+) ions.</text>
</comment>
<dbReference type="PROSITE" id="PS00731">
    <property type="entry name" value="AP_NUCLEASE_F2_3"/>
    <property type="match status" value="1"/>
</dbReference>
<dbReference type="HAMAP" id="MF_00152">
    <property type="entry name" value="Nfo"/>
    <property type="match status" value="1"/>
</dbReference>
<dbReference type="PANTHER" id="PTHR21445">
    <property type="entry name" value="ENDONUCLEASE IV ENDODEOXYRIBONUCLEASE IV"/>
    <property type="match status" value="1"/>
</dbReference>
<dbReference type="OMA" id="HPGSHLR"/>
<feature type="binding site" evidence="7">
    <location>
        <position position="111"/>
    </location>
    <ligand>
        <name>Zn(2+)</name>
        <dbReference type="ChEBI" id="CHEBI:29105"/>
        <label>1</label>
    </ligand>
</feature>
<dbReference type="CDD" id="cd00019">
    <property type="entry name" value="AP2Ec"/>
    <property type="match status" value="1"/>
</dbReference>
<dbReference type="GO" id="GO:0008833">
    <property type="term" value="F:deoxyribonuclease IV (phage-T4-induced) activity"/>
    <property type="evidence" value="ECO:0007669"/>
    <property type="project" value="UniProtKB-UniRule"/>
</dbReference>
<dbReference type="EMBL" id="VKID01000001">
    <property type="protein sequence ID" value="TRY00065.1"/>
    <property type="molecule type" value="Genomic_DNA"/>
</dbReference>
<dbReference type="Gene3D" id="3.20.20.150">
    <property type="entry name" value="Divalent-metal-dependent TIM barrel enzymes"/>
    <property type="match status" value="1"/>
</dbReference>
<dbReference type="SUPFAM" id="SSF51658">
    <property type="entry name" value="Xylose isomerase-like"/>
    <property type="match status" value="1"/>
</dbReference>
<evidence type="ECO:0000256" key="2">
    <source>
        <dbReference type="ARBA" id="ARBA00022723"/>
    </source>
</evidence>
<feature type="binding site" evidence="7">
    <location>
        <position position="148"/>
    </location>
    <ligand>
        <name>Zn(2+)</name>
        <dbReference type="ChEBI" id="CHEBI:29105"/>
        <label>2</label>
    </ligand>
</feature>
<comment type="caution">
    <text evidence="9">The sequence shown here is derived from an EMBL/GenBank/DDBJ whole genome shotgun (WGS) entry which is preliminary data.</text>
</comment>
<dbReference type="FunFam" id="3.20.20.150:FF:000001">
    <property type="entry name" value="Probable endonuclease 4"/>
    <property type="match status" value="1"/>
</dbReference>
<comment type="function">
    <text evidence="7">Endonuclease IV plays a role in DNA repair. It cleaves phosphodiester bonds at apurinic or apyrimidinic (AP) sites, generating a 3'-hydroxyl group and a 5'-terminal sugar phosphate.</text>
</comment>